<dbReference type="PANTHER" id="PTHR42934:SF1">
    <property type="entry name" value="GLYCOLATE OXIDASE SUBUNIT GLCD"/>
    <property type="match status" value="1"/>
</dbReference>
<evidence type="ECO:0000256" key="4">
    <source>
        <dbReference type="ARBA" id="ARBA00023002"/>
    </source>
</evidence>
<gene>
    <name evidence="7" type="ORF">SAMN05660831_00920</name>
</gene>
<sequence>MEPTGTAPPGPGPNGATAPSNPEEAAELARALRRHLPESAVITTEEELRPWECDGLSAYRQLPMLVVIPETEEQVRAVLAACHARAMPVVARGAGTSLSGGALPLERGVVLSLARFNRILEIDADNRCARVQPGVRNLAVSEAAAPHGLFYAPDPSSQIACTIGGNVAENAGGVHCLKYGLTVHNVTGLRVLTMEGEELELGGKGPDGPGLDLLALMHGSEGMLGLVMEATVRLTPKPERVQVMLAAFDDVEAAGAAVAAVIAAGIIPAGLEMMDNPAIRAAEDFVHAGYPTDAAAILLCELDGTNREVSEEVARVRAILREAGATEVRTADTPEQAATFWSGRKAAFPATGRLAPDYYCIDGTIPRKHLGEVLLRIGEICRDQGLSAANVFHAGDGNLHPLVLYDANREGDLERAEAAGRAILELCVARGGTVTGEHGVGVEKLDAMCSQFGAAELERFYAVKAAFDPAGLLNPGKAVPTLTRCAEHGGLHVHEGELPFPDIPRF</sequence>
<dbReference type="STRING" id="1123397.SAMN05660831_00920"/>
<reference evidence="7 8" key="1">
    <citation type="submission" date="2016-10" db="EMBL/GenBank/DDBJ databases">
        <authorList>
            <person name="de Groot N.N."/>
        </authorList>
    </citation>
    <scope>NUCLEOTIDE SEQUENCE [LARGE SCALE GENOMIC DNA]</scope>
    <source>
        <strain evidence="7 8">HL3</strain>
    </source>
</reference>
<dbReference type="SUPFAM" id="SSF56176">
    <property type="entry name" value="FAD-binding/transporter-associated domain-like"/>
    <property type="match status" value="1"/>
</dbReference>
<dbReference type="Gene3D" id="3.30.70.2190">
    <property type="match status" value="1"/>
</dbReference>
<dbReference type="InterPro" id="IPR016166">
    <property type="entry name" value="FAD-bd_PCMH"/>
</dbReference>
<dbReference type="Pfam" id="PF02913">
    <property type="entry name" value="FAD-oxidase_C"/>
    <property type="match status" value="1"/>
</dbReference>
<keyword evidence="8" id="KW-1185">Reference proteome</keyword>
<dbReference type="GO" id="GO:0016491">
    <property type="term" value="F:oxidoreductase activity"/>
    <property type="evidence" value="ECO:0007669"/>
    <property type="project" value="UniProtKB-KW"/>
</dbReference>
<dbReference type="InterPro" id="IPR036318">
    <property type="entry name" value="FAD-bd_PCMH-like_sf"/>
</dbReference>
<dbReference type="InterPro" id="IPR016167">
    <property type="entry name" value="FAD-bd_PCMH_sub1"/>
</dbReference>
<dbReference type="SUPFAM" id="SSF55103">
    <property type="entry name" value="FAD-linked oxidases, C-terminal domain"/>
    <property type="match status" value="1"/>
</dbReference>
<dbReference type="InterPro" id="IPR004113">
    <property type="entry name" value="FAD-bd_oxidored_4_C"/>
</dbReference>
<dbReference type="InterPro" id="IPR016169">
    <property type="entry name" value="FAD-bd_PCMH_sub2"/>
</dbReference>
<evidence type="ECO:0000256" key="1">
    <source>
        <dbReference type="ARBA" id="ARBA00001974"/>
    </source>
</evidence>
<comment type="cofactor">
    <cofactor evidence="1">
        <name>FAD</name>
        <dbReference type="ChEBI" id="CHEBI:57692"/>
    </cofactor>
</comment>
<proteinExistence type="predicted"/>
<dbReference type="InterPro" id="IPR016164">
    <property type="entry name" value="FAD-linked_Oxase-like_C"/>
</dbReference>
<keyword evidence="4" id="KW-0560">Oxidoreductase</keyword>
<feature type="compositionally biased region" description="Pro residues" evidence="5">
    <location>
        <begin position="1"/>
        <end position="12"/>
    </location>
</feature>
<dbReference type="InterPro" id="IPR016171">
    <property type="entry name" value="Vanillyl_alc_oxidase_C-sub2"/>
</dbReference>
<name>A0A1I1Q8W5_9GAMM</name>
<dbReference type="Pfam" id="PF01565">
    <property type="entry name" value="FAD_binding_4"/>
    <property type="match status" value="1"/>
</dbReference>
<evidence type="ECO:0000256" key="2">
    <source>
        <dbReference type="ARBA" id="ARBA00022630"/>
    </source>
</evidence>
<dbReference type="PANTHER" id="PTHR42934">
    <property type="entry name" value="GLYCOLATE OXIDASE SUBUNIT GLCD"/>
    <property type="match status" value="1"/>
</dbReference>
<dbReference type="EMBL" id="FOMJ01000002">
    <property type="protein sequence ID" value="SFD15653.1"/>
    <property type="molecule type" value="Genomic_DNA"/>
</dbReference>
<evidence type="ECO:0000256" key="3">
    <source>
        <dbReference type="ARBA" id="ARBA00022827"/>
    </source>
</evidence>
<evidence type="ECO:0000313" key="8">
    <source>
        <dbReference type="Proteomes" id="UP000198611"/>
    </source>
</evidence>
<dbReference type="Gene3D" id="3.30.465.10">
    <property type="match status" value="1"/>
</dbReference>
<keyword evidence="3" id="KW-0274">FAD</keyword>
<dbReference type="InterPro" id="IPR051914">
    <property type="entry name" value="FAD-linked_OxidoTrans_Type4"/>
</dbReference>
<dbReference type="Gene3D" id="1.10.45.10">
    <property type="entry name" value="Vanillyl-alcohol Oxidase, Chain A, domain 4"/>
    <property type="match status" value="1"/>
</dbReference>
<dbReference type="PROSITE" id="PS51387">
    <property type="entry name" value="FAD_PCMH"/>
    <property type="match status" value="1"/>
</dbReference>
<organism evidence="7 8">
    <name type="scientific">Thiohalospira halophila DSM 15071</name>
    <dbReference type="NCBI Taxonomy" id="1123397"/>
    <lineage>
        <taxon>Bacteria</taxon>
        <taxon>Pseudomonadati</taxon>
        <taxon>Pseudomonadota</taxon>
        <taxon>Gammaproteobacteria</taxon>
        <taxon>Thiohalospirales</taxon>
        <taxon>Thiohalospiraceae</taxon>
        <taxon>Thiohalospira</taxon>
    </lineage>
</organism>
<dbReference type="InterPro" id="IPR006094">
    <property type="entry name" value="Oxid_FAD_bind_N"/>
</dbReference>
<feature type="region of interest" description="Disordered" evidence="5">
    <location>
        <begin position="1"/>
        <end position="27"/>
    </location>
</feature>
<keyword evidence="2" id="KW-0285">Flavoprotein</keyword>
<dbReference type="Gene3D" id="3.30.70.2740">
    <property type="match status" value="1"/>
</dbReference>
<accession>A0A1I1Q8W5</accession>
<dbReference type="AlphaFoldDB" id="A0A1I1Q8W5"/>
<evidence type="ECO:0000313" key="7">
    <source>
        <dbReference type="EMBL" id="SFD15653.1"/>
    </source>
</evidence>
<evidence type="ECO:0000259" key="6">
    <source>
        <dbReference type="PROSITE" id="PS51387"/>
    </source>
</evidence>
<dbReference type="Proteomes" id="UP000198611">
    <property type="component" value="Unassembled WGS sequence"/>
</dbReference>
<feature type="domain" description="FAD-binding PCMH-type" evidence="6">
    <location>
        <begin position="59"/>
        <end position="237"/>
    </location>
</feature>
<evidence type="ECO:0000256" key="5">
    <source>
        <dbReference type="SAM" id="MobiDB-lite"/>
    </source>
</evidence>
<dbReference type="RefSeq" id="WP_093427581.1">
    <property type="nucleotide sequence ID" value="NZ_FOMJ01000002.1"/>
</dbReference>
<feature type="compositionally biased region" description="Low complexity" evidence="5">
    <location>
        <begin position="14"/>
        <end position="23"/>
    </location>
</feature>
<dbReference type="OrthoDB" id="9811557at2"/>
<dbReference type="Gene3D" id="3.30.43.10">
    <property type="entry name" value="Uridine Diphospho-n-acetylenolpyruvylglucosamine Reductase, domain 2"/>
    <property type="match status" value="1"/>
</dbReference>
<protein>
    <submittedName>
        <fullName evidence="7">Glycolate oxidase</fullName>
    </submittedName>
</protein>
<dbReference type="GO" id="GO:0071949">
    <property type="term" value="F:FAD binding"/>
    <property type="evidence" value="ECO:0007669"/>
    <property type="project" value="InterPro"/>
</dbReference>